<dbReference type="GO" id="GO:0005685">
    <property type="term" value="C:U1 snRNP"/>
    <property type="evidence" value="ECO:0007669"/>
    <property type="project" value="UniProtKB-UniRule"/>
</dbReference>
<evidence type="ECO:0000256" key="15">
    <source>
        <dbReference type="ARBA" id="ARBA00022898"/>
    </source>
</evidence>
<dbReference type="InterPro" id="IPR050087">
    <property type="entry name" value="AON_synthase_class-II"/>
</dbReference>
<comment type="pathway">
    <text evidence="5">Lipid metabolism; sphingolipid metabolism.</text>
</comment>
<feature type="compositionally biased region" description="Pro residues" evidence="25">
    <location>
        <begin position="74"/>
        <end position="141"/>
    </location>
</feature>
<comment type="similarity">
    <text evidence="7">Belongs to the class-II pyridoxal-phosphate-dependent aminotransferase family.</text>
</comment>
<dbReference type="GO" id="GO:0003729">
    <property type="term" value="F:mRNA binding"/>
    <property type="evidence" value="ECO:0007669"/>
    <property type="project" value="UniProtKB-UniRule"/>
</dbReference>
<dbReference type="HAMAP" id="MF_03153">
    <property type="entry name" value="U1_C"/>
    <property type="match status" value="1"/>
</dbReference>
<dbReference type="Gene3D" id="3.90.1150.10">
    <property type="entry name" value="Aspartate Aminotransferase, domain 1"/>
    <property type="match status" value="1"/>
</dbReference>
<evidence type="ECO:0000256" key="25">
    <source>
        <dbReference type="SAM" id="MobiDB-lite"/>
    </source>
</evidence>
<dbReference type="InterPro" id="IPR015422">
    <property type="entry name" value="PyrdxlP-dep_Trfase_small"/>
</dbReference>
<dbReference type="GO" id="GO:0071004">
    <property type="term" value="C:U2-type prespliceosome"/>
    <property type="evidence" value="ECO:0007669"/>
    <property type="project" value="UniProtKB-UniRule"/>
</dbReference>
<dbReference type="InterPro" id="IPR015421">
    <property type="entry name" value="PyrdxlP-dep_Trfase_major"/>
</dbReference>
<dbReference type="Proteomes" id="UP000242875">
    <property type="component" value="Unassembled WGS sequence"/>
</dbReference>
<dbReference type="Pfam" id="PF00155">
    <property type="entry name" value="Aminotran_1_2"/>
    <property type="match status" value="1"/>
</dbReference>
<keyword evidence="9" id="KW-0812">Transmembrane</keyword>
<dbReference type="GO" id="GO:0030627">
    <property type="term" value="F:pre-mRNA 5'-splice site binding"/>
    <property type="evidence" value="ECO:0007669"/>
    <property type="project" value="InterPro"/>
</dbReference>
<keyword evidence="8" id="KW-0808">Transferase</keyword>
<feature type="region of interest" description="Disordered" evidence="25">
    <location>
        <begin position="71"/>
        <end position="148"/>
    </location>
</feature>
<evidence type="ECO:0000256" key="6">
    <source>
        <dbReference type="ARBA" id="ARBA00004991"/>
    </source>
</evidence>
<evidence type="ECO:0000256" key="9">
    <source>
        <dbReference type="ARBA" id="ARBA00022692"/>
    </source>
</evidence>
<dbReference type="SUPFAM" id="SSF57667">
    <property type="entry name" value="beta-beta-alpha zinc fingers"/>
    <property type="match status" value="1"/>
</dbReference>
<dbReference type="InterPro" id="IPR013085">
    <property type="entry name" value="U1-CZ_Znf_C2H2"/>
</dbReference>
<evidence type="ECO:0000313" key="27">
    <source>
        <dbReference type="EMBL" id="OZJ02355.1"/>
    </source>
</evidence>
<dbReference type="InterPro" id="IPR015424">
    <property type="entry name" value="PyrdxlP-dep_Trfase"/>
</dbReference>
<comment type="catalytic activity">
    <reaction evidence="23">
        <text>L-serine + hexadecanoyl-CoA + H(+) = 3-oxosphinganine + CO2 + CoA</text>
        <dbReference type="Rhea" id="RHEA:14761"/>
        <dbReference type="ChEBI" id="CHEBI:15378"/>
        <dbReference type="ChEBI" id="CHEBI:16526"/>
        <dbReference type="ChEBI" id="CHEBI:33384"/>
        <dbReference type="ChEBI" id="CHEBI:57287"/>
        <dbReference type="ChEBI" id="CHEBI:57379"/>
        <dbReference type="ChEBI" id="CHEBI:58299"/>
        <dbReference type="EC" id="2.3.1.50"/>
    </reaction>
</comment>
<evidence type="ECO:0000256" key="10">
    <source>
        <dbReference type="ARBA" id="ARBA00022723"/>
    </source>
</evidence>
<evidence type="ECO:0000256" key="4">
    <source>
        <dbReference type="ARBA" id="ARBA00004370"/>
    </source>
</evidence>
<keyword evidence="16" id="KW-0746">Sphingolipid metabolism</keyword>
<comment type="subcellular location">
    <subcellularLocation>
        <location evidence="3">Endoplasmic reticulum</location>
    </subcellularLocation>
    <subcellularLocation>
        <location evidence="4">Membrane</location>
    </subcellularLocation>
    <subcellularLocation>
        <location evidence="2 24">Nucleus</location>
    </subcellularLocation>
</comment>
<evidence type="ECO:0000256" key="7">
    <source>
        <dbReference type="ARBA" id="ARBA00008392"/>
    </source>
</evidence>
<evidence type="ECO:0000259" key="26">
    <source>
        <dbReference type="PROSITE" id="PS50171"/>
    </source>
</evidence>
<evidence type="ECO:0000256" key="2">
    <source>
        <dbReference type="ARBA" id="ARBA00004123"/>
    </source>
</evidence>
<dbReference type="InterPro" id="IPR017340">
    <property type="entry name" value="U1_snRNP-C"/>
</dbReference>
<dbReference type="SUPFAM" id="SSF53383">
    <property type="entry name" value="PLP-dependent transferases"/>
    <property type="match status" value="1"/>
</dbReference>
<comment type="function">
    <text evidence="24">Component of the spliceosomal U1 snRNP, which is essential for recognition of the pre-mRNA 5' splice-site and the subsequent assembly of the spliceosome. U1-C is directly involved in initial 5' splice-site recognition for both constitutive and regulated alternative splicing. The interaction with the 5' splice-site seems to precede base-pairing between the pre-mRNA and the U1 snRNA. Stimulates commitment or early (E) complex formation by stabilizing the base pairing of the 5' end of the U1 snRNA and the 5' splice-site region.</text>
</comment>
<dbReference type="GO" id="GO:0008270">
    <property type="term" value="F:zinc ion binding"/>
    <property type="evidence" value="ECO:0007669"/>
    <property type="project" value="UniProtKB-UniRule"/>
</dbReference>
<dbReference type="PANTHER" id="PTHR13693">
    <property type="entry name" value="CLASS II AMINOTRANSFERASE/8-AMINO-7-OXONONANOATE SYNTHASE"/>
    <property type="match status" value="1"/>
</dbReference>
<evidence type="ECO:0000256" key="20">
    <source>
        <dbReference type="ARBA" id="ARBA00023242"/>
    </source>
</evidence>
<dbReference type="PROSITE" id="PS50171">
    <property type="entry name" value="ZF_MATRIN"/>
    <property type="match status" value="1"/>
</dbReference>
<evidence type="ECO:0000256" key="12">
    <source>
        <dbReference type="ARBA" id="ARBA00022824"/>
    </source>
</evidence>
<dbReference type="AlphaFoldDB" id="A0A261XVE9"/>
<evidence type="ECO:0000256" key="5">
    <source>
        <dbReference type="ARBA" id="ARBA00004760"/>
    </source>
</evidence>
<protein>
    <recommendedName>
        <fullName evidence="24">U1 small nuclear ribonucleoprotein C</fullName>
        <shortName evidence="24">U1 snRNP C</shortName>
        <shortName evidence="24">U1-C</shortName>
        <shortName evidence="24">U1C</shortName>
    </recommendedName>
</protein>
<comment type="pathway">
    <text evidence="6">Sphingolipid metabolism.</text>
</comment>
<evidence type="ECO:0000256" key="14">
    <source>
        <dbReference type="ARBA" id="ARBA00022884"/>
    </source>
</evidence>
<keyword evidence="11 24" id="KW-0863">Zinc-finger</keyword>
<evidence type="ECO:0000256" key="17">
    <source>
        <dbReference type="ARBA" id="ARBA00022989"/>
    </source>
</evidence>
<dbReference type="GO" id="GO:0004758">
    <property type="term" value="F:serine C-palmitoyltransferase activity"/>
    <property type="evidence" value="ECO:0007669"/>
    <property type="project" value="UniProtKB-EC"/>
</dbReference>
<comment type="caution">
    <text evidence="27">The sequence shown here is derived from an EMBL/GenBank/DDBJ whole genome shotgun (WGS) entry which is preliminary data.</text>
</comment>
<feature type="domain" description="Matrin-type" evidence="26">
    <location>
        <begin position="4"/>
        <end position="36"/>
    </location>
</feature>
<dbReference type="PANTHER" id="PTHR13693:SF3">
    <property type="entry name" value="LD36009P"/>
    <property type="match status" value="1"/>
</dbReference>
<dbReference type="Gene3D" id="3.30.160.60">
    <property type="entry name" value="Classic Zinc Finger"/>
    <property type="match status" value="1"/>
</dbReference>
<dbReference type="CDD" id="cd06454">
    <property type="entry name" value="KBL_like"/>
    <property type="match status" value="1"/>
</dbReference>
<dbReference type="GO" id="GO:0030619">
    <property type="term" value="F:U1 snRNA binding"/>
    <property type="evidence" value="ECO:0007669"/>
    <property type="project" value="UniProtKB-UniRule"/>
</dbReference>
<evidence type="ECO:0000256" key="1">
    <source>
        <dbReference type="ARBA" id="ARBA00001933"/>
    </source>
</evidence>
<dbReference type="GO" id="GO:0046512">
    <property type="term" value="P:sphingosine biosynthetic process"/>
    <property type="evidence" value="ECO:0007669"/>
    <property type="project" value="TreeGrafter"/>
</dbReference>
<keyword evidence="12" id="KW-0256">Endoplasmic reticulum</keyword>
<dbReference type="Gene3D" id="3.40.640.10">
    <property type="entry name" value="Type I PLP-dependent aspartate aminotransferase-like (Major domain)"/>
    <property type="match status" value="1"/>
</dbReference>
<evidence type="ECO:0000256" key="21">
    <source>
        <dbReference type="ARBA" id="ARBA00023274"/>
    </source>
</evidence>
<keyword evidence="28" id="KW-1185">Reference proteome</keyword>
<evidence type="ECO:0000256" key="8">
    <source>
        <dbReference type="ARBA" id="ARBA00022679"/>
    </source>
</evidence>
<evidence type="ECO:0000256" key="22">
    <source>
        <dbReference type="ARBA" id="ARBA00023315"/>
    </source>
</evidence>
<dbReference type="InterPro" id="IPR003604">
    <property type="entry name" value="Matrin/U1-like-C_Znf_C2H2"/>
</dbReference>
<keyword evidence="17" id="KW-1133">Transmembrane helix</keyword>
<dbReference type="Pfam" id="PF06220">
    <property type="entry name" value="zf-U1"/>
    <property type="match status" value="1"/>
</dbReference>
<dbReference type="GO" id="GO:0000387">
    <property type="term" value="P:spliceosomal snRNP assembly"/>
    <property type="evidence" value="ECO:0007669"/>
    <property type="project" value="UniProtKB-UniRule"/>
</dbReference>
<dbReference type="GO" id="GO:0005783">
    <property type="term" value="C:endoplasmic reticulum"/>
    <property type="evidence" value="ECO:0007669"/>
    <property type="project" value="UniProtKB-SubCell"/>
</dbReference>
<dbReference type="SMART" id="SM00451">
    <property type="entry name" value="ZnF_U1"/>
    <property type="match status" value="1"/>
</dbReference>
<dbReference type="PROSITE" id="PS00599">
    <property type="entry name" value="AA_TRANSFER_CLASS_2"/>
    <property type="match status" value="1"/>
</dbReference>
<name>A0A261XVE9_9FUNG</name>
<keyword evidence="15" id="KW-0663">Pyridoxal phosphate</keyword>
<reference evidence="27 28" key="1">
    <citation type="journal article" date="2017" name="Mycologia">
        <title>Bifiguratus adelaidae, gen. et sp. nov., a new member of Mucoromycotina in endophytic and soil-dwelling habitats.</title>
        <authorList>
            <person name="Torres-Cruz T.J."/>
            <person name="Billingsley Tobias T.L."/>
            <person name="Almatruk M."/>
            <person name="Hesse C."/>
            <person name="Kuske C.R."/>
            <person name="Desiro A."/>
            <person name="Benucci G.M."/>
            <person name="Bonito G."/>
            <person name="Stajich J.E."/>
            <person name="Dunlap C."/>
            <person name="Arnold A.E."/>
            <person name="Porras-Alfaro A."/>
        </authorList>
    </citation>
    <scope>NUCLEOTIDE SEQUENCE [LARGE SCALE GENOMIC DNA]</scope>
    <source>
        <strain evidence="27 28">AZ0501</strain>
    </source>
</reference>
<evidence type="ECO:0000313" key="28">
    <source>
        <dbReference type="Proteomes" id="UP000242875"/>
    </source>
</evidence>
<proteinExistence type="inferred from homology"/>
<keyword evidence="20 24" id="KW-0539">Nucleus</keyword>
<evidence type="ECO:0000256" key="3">
    <source>
        <dbReference type="ARBA" id="ARBA00004240"/>
    </source>
</evidence>
<keyword evidence="10 24" id="KW-0479">Metal-binding</keyword>
<dbReference type="GO" id="GO:0000395">
    <property type="term" value="P:mRNA 5'-splice site recognition"/>
    <property type="evidence" value="ECO:0007669"/>
    <property type="project" value="UniProtKB-UniRule"/>
</dbReference>
<evidence type="ECO:0000256" key="11">
    <source>
        <dbReference type="ARBA" id="ARBA00022771"/>
    </source>
</evidence>
<keyword evidence="19" id="KW-0472">Membrane</keyword>
<keyword evidence="21 24" id="KW-0687">Ribonucleoprotein</keyword>
<dbReference type="EMBL" id="MVBO01000160">
    <property type="protein sequence ID" value="OZJ02355.1"/>
    <property type="molecule type" value="Genomic_DNA"/>
</dbReference>
<evidence type="ECO:0000256" key="18">
    <source>
        <dbReference type="ARBA" id="ARBA00023098"/>
    </source>
</evidence>
<evidence type="ECO:0000256" key="23">
    <source>
        <dbReference type="ARBA" id="ARBA00048528"/>
    </source>
</evidence>
<evidence type="ECO:0000256" key="24">
    <source>
        <dbReference type="HAMAP-Rule" id="MF_03153"/>
    </source>
</evidence>
<dbReference type="OrthoDB" id="65434at2759"/>
<comment type="cofactor">
    <cofactor evidence="1">
        <name>pyridoxal 5'-phosphate</name>
        <dbReference type="ChEBI" id="CHEBI:597326"/>
    </cofactor>
</comment>
<dbReference type="InterPro" id="IPR036236">
    <property type="entry name" value="Znf_C2H2_sf"/>
</dbReference>
<keyword evidence="13 24" id="KW-0862">Zinc</keyword>
<gene>
    <name evidence="27" type="ORF">BZG36_04473</name>
</gene>
<evidence type="ECO:0000256" key="16">
    <source>
        <dbReference type="ARBA" id="ARBA00022919"/>
    </source>
</evidence>
<dbReference type="GO" id="GO:0046513">
    <property type="term" value="P:ceramide biosynthetic process"/>
    <property type="evidence" value="ECO:0007669"/>
    <property type="project" value="TreeGrafter"/>
</dbReference>
<dbReference type="FunFam" id="3.40.640.10:FF:000047">
    <property type="entry name" value="serine palmitoyltransferase 2 isoform X1"/>
    <property type="match status" value="1"/>
</dbReference>
<organism evidence="27 28">
    <name type="scientific">Bifiguratus adelaidae</name>
    <dbReference type="NCBI Taxonomy" id="1938954"/>
    <lineage>
        <taxon>Eukaryota</taxon>
        <taxon>Fungi</taxon>
        <taxon>Fungi incertae sedis</taxon>
        <taxon>Mucoromycota</taxon>
        <taxon>Mucoromycotina</taxon>
        <taxon>Endogonomycetes</taxon>
        <taxon>Endogonales</taxon>
        <taxon>Endogonales incertae sedis</taxon>
        <taxon>Bifiguratus</taxon>
    </lineage>
</organism>
<comment type="similarity">
    <text evidence="24">Belongs to the U1 small nuclear ribonucleoprotein C family.</text>
</comment>
<dbReference type="InterPro" id="IPR001917">
    <property type="entry name" value="Aminotrans_II_pyridoxalP_BS"/>
</dbReference>
<dbReference type="GO" id="GO:0017059">
    <property type="term" value="C:serine palmitoyltransferase complex"/>
    <property type="evidence" value="ECO:0007669"/>
    <property type="project" value="TreeGrafter"/>
</dbReference>
<sequence length="653" mass="71874">MPKYYCEYCDIFLTHDSSSVRKAHNAGKNHVLNVRNYYAEVDPIKVQSVIDRVGKAYIDAGYPGFPMDYGLSNGPPPGPGPWPPGPYGGPPPPFMQGRPPGPSPYPPYGPPPQGLPPGVPPPGNMRPPAPMGAPPGPPPPNGYYGTQGPSPPGIQSIFLLQGHVVDEHQDPPMFTLMTTYLSYLILILFGHLRDFFGKIFKRQKFKNLKEQDGYAALNSDFDNFYIRRLKTRINDIFFRPVTGVPGRTIKVIDRVSDDYNKTFKFPGTTTECLNFGSYNYLGFAQNKGPCADAVKKVVEEYGLTSSSARGEVGTLELHTKTEELVARFVGKPRAMIVSMGFATNSTTIPALASKGTLIISDALNHASIVFGARLSGAFVKVFKHNDVKDLEYVLREAISQGQPRTHRPWKKILVMVEGLYSMEGDIVDLPGILALKPKYKFSLYVDEAHSIGALGPNGRGVCDYFGIDPTKVDILMGTFTKSFGAAGGYIAANTDIIDHLKLHSHSYTYSESISTVVLAQIYSSMRIISGEDGTGEGRLRLEQLAWNARYLHNNLRKLGFIVYGDRDSPIAPLMLYHPAKIPAVSHELLRAGIAVVMAAYPAVPLITARVRFCLSSAHTKEDIDYLLQVLDEMGDRMGLKLAKKKGRDVVDEW</sequence>
<evidence type="ECO:0000256" key="19">
    <source>
        <dbReference type="ARBA" id="ARBA00023136"/>
    </source>
</evidence>
<keyword evidence="18" id="KW-0443">Lipid metabolism</keyword>
<dbReference type="InterPro" id="IPR004839">
    <property type="entry name" value="Aminotransferase_I/II_large"/>
</dbReference>
<accession>A0A261XVE9</accession>
<keyword evidence="22" id="KW-0012">Acyltransferase</keyword>
<evidence type="ECO:0000256" key="13">
    <source>
        <dbReference type="ARBA" id="ARBA00022833"/>
    </source>
</evidence>
<dbReference type="GO" id="GO:0016020">
    <property type="term" value="C:membrane"/>
    <property type="evidence" value="ECO:0007669"/>
    <property type="project" value="UniProtKB-SubCell"/>
</dbReference>
<keyword evidence="14 24" id="KW-0694">RNA-binding</keyword>
<comment type="subunit">
    <text evidence="24">U1 snRNP is composed of the 7 core Sm proteins B/B', D1, D2, D3, E, F and G that assemble in a heptameric protein ring on the Sm site of the small nuclear RNA to form the core snRNP, and at least 3 U1 snRNP-specific proteins U1-70K, U1-A and U1-C. U1-C interacts with U1 snRNA and the 5' splice-site region of the pre-mRNA.</text>
</comment>
<dbReference type="GO" id="GO:0030170">
    <property type="term" value="F:pyridoxal phosphate binding"/>
    <property type="evidence" value="ECO:0007669"/>
    <property type="project" value="InterPro"/>
</dbReference>
<dbReference type="InterPro" id="IPR000690">
    <property type="entry name" value="Matrin/U1-C_Znf_C2H2"/>
</dbReference>
<dbReference type="GO" id="GO:0000243">
    <property type="term" value="C:commitment complex"/>
    <property type="evidence" value="ECO:0007669"/>
    <property type="project" value="UniProtKB-UniRule"/>
</dbReference>